<evidence type="ECO:0000256" key="11">
    <source>
        <dbReference type="ARBA" id="ARBA00023136"/>
    </source>
</evidence>
<feature type="compositionally biased region" description="Basic and acidic residues" evidence="14">
    <location>
        <begin position="544"/>
        <end position="562"/>
    </location>
</feature>
<dbReference type="SFLD" id="SFLDG01168">
    <property type="entry name" value="Ferric_reductase_subgroup_(FRE"/>
    <property type="match status" value="1"/>
</dbReference>
<comment type="similarity">
    <text evidence="2">Belongs to the ferric reductase (FRE) family.</text>
</comment>
<dbReference type="InParanoid" id="A0A1Y2M2J8"/>
<evidence type="ECO:0000313" key="18">
    <source>
        <dbReference type="Proteomes" id="UP000193240"/>
    </source>
</evidence>
<comment type="catalytic activity">
    <reaction evidence="13">
        <text>2 a Fe(II)-siderophore + NADP(+) + H(+) = 2 a Fe(III)-siderophore + NADPH</text>
        <dbReference type="Rhea" id="RHEA:28795"/>
        <dbReference type="Rhea" id="RHEA-COMP:11342"/>
        <dbReference type="Rhea" id="RHEA-COMP:11344"/>
        <dbReference type="ChEBI" id="CHEBI:15378"/>
        <dbReference type="ChEBI" id="CHEBI:29033"/>
        <dbReference type="ChEBI" id="CHEBI:29034"/>
        <dbReference type="ChEBI" id="CHEBI:57783"/>
        <dbReference type="ChEBI" id="CHEBI:58349"/>
        <dbReference type="EC" id="1.16.1.9"/>
    </reaction>
</comment>
<reference evidence="17 18" key="1">
    <citation type="journal article" date="2017" name="Genome Announc.">
        <title>Genome sequence of the saprophytic ascomycete Epicoccum nigrum ICMP 19927 strain isolated from New Zealand.</title>
        <authorList>
            <person name="Fokin M."/>
            <person name="Fleetwood D."/>
            <person name="Weir B.S."/>
            <person name="Villas-Boas S.G."/>
        </authorList>
    </citation>
    <scope>NUCLEOTIDE SEQUENCE [LARGE SCALE GENOMIC DNA]</scope>
    <source>
        <strain evidence="17 18">ICMP 19927</strain>
    </source>
</reference>
<dbReference type="InterPro" id="IPR017927">
    <property type="entry name" value="FAD-bd_FR_type"/>
</dbReference>
<dbReference type="Proteomes" id="UP000193240">
    <property type="component" value="Unassembled WGS sequence"/>
</dbReference>
<evidence type="ECO:0000256" key="15">
    <source>
        <dbReference type="SAM" id="Phobius"/>
    </source>
</evidence>
<feature type="transmembrane region" description="Helical" evidence="15">
    <location>
        <begin position="175"/>
        <end position="198"/>
    </location>
</feature>
<keyword evidence="7" id="KW-0249">Electron transport</keyword>
<dbReference type="Pfam" id="PF08030">
    <property type="entry name" value="NAD_binding_6"/>
    <property type="match status" value="1"/>
</dbReference>
<dbReference type="PANTHER" id="PTHR32361:SF9">
    <property type="entry name" value="FERRIC REDUCTASE TRANSMEMBRANE COMPONENT 3-RELATED"/>
    <property type="match status" value="1"/>
</dbReference>
<dbReference type="STRING" id="105696.A0A1Y2M2J8"/>
<dbReference type="Gene3D" id="2.40.30.10">
    <property type="entry name" value="Translation factors"/>
    <property type="match status" value="1"/>
</dbReference>
<keyword evidence="6 15" id="KW-0812">Transmembrane</keyword>
<dbReference type="PANTHER" id="PTHR32361">
    <property type="entry name" value="FERRIC/CUPRIC REDUCTASE TRANSMEMBRANE COMPONENT"/>
    <property type="match status" value="1"/>
</dbReference>
<organism evidence="17 18">
    <name type="scientific">Epicoccum nigrum</name>
    <name type="common">Soil fungus</name>
    <name type="synonym">Epicoccum purpurascens</name>
    <dbReference type="NCBI Taxonomy" id="105696"/>
    <lineage>
        <taxon>Eukaryota</taxon>
        <taxon>Fungi</taxon>
        <taxon>Dikarya</taxon>
        <taxon>Ascomycota</taxon>
        <taxon>Pezizomycotina</taxon>
        <taxon>Dothideomycetes</taxon>
        <taxon>Pleosporomycetidae</taxon>
        <taxon>Pleosporales</taxon>
        <taxon>Pleosporineae</taxon>
        <taxon>Didymellaceae</taxon>
        <taxon>Epicoccum</taxon>
    </lineage>
</organism>
<evidence type="ECO:0000256" key="13">
    <source>
        <dbReference type="ARBA" id="ARBA00048483"/>
    </source>
</evidence>
<feature type="region of interest" description="Disordered" evidence="14">
    <location>
        <begin position="544"/>
        <end position="577"/>
    </location>
</feature>
<keyword evidence="9" id="KW-0560">Oxidoreductase</keyword>
<keyword evidence="5" id="KW-1003">Cell membrane</keyword>
<gene>
    <name evidence="17" type="ORF">B5807_04987</name>
</gene>
<evidence type="ECO:0000256" key="2">
    <source>
        <dbReference type="ARBA" id="ARBA00006278"/>
    </source>
</evidence>
<keyword evidence="10" id="KW-0406">Ion transport</keyword>
<keyword evidence="12" id="KW-0325">Glycoprotein</keyword>
<comment type="subcellular location">
    <subcellularLocation>
        <location evidence="1">Cell membrane</location>
        <topology evidence="1">Multi-pass membrane protein</topology>
    </subcellularLocation>
</comment>
<dbReference type="InterPro" id="IPR013112">
    <property type="entry name" value="FAD-bd_8"/>
</dbReference>
<evidence type="ECO:0000256" key="8">
    <source>
        <dbReference type="ARBA" id="ARBA00022989"/>
    </source>
</evidence>
<feature type="transmembrane region" description="Helical" evidence="15">
    <location>
        <begin position="210"/>
        <end position="227"/>
    </location>
</feature>
<dbReference type="SUPFAM" id="SSF63380">
    <property type="entry name" value="Riboflavin synthase domain-like"/>
    <property type="match status" value="1"/>
</dbReference>
<keyword evidence="11 15" id="KW-0472">Membrane</keyword>
<dbReference type="SUPFAM" id="SSF52343">
    <property type="entry name" value="Ferredoxin reductase-like, C-terminal NADP-linked domain"/>
    <property type="match status" value="1"/>
</dbReference>
<dbReference type="GO" id="GO:0006879">
    <property type="term" value="P:intracellular iron ion homeostasis"/>
    <property type="evidence" value="ECO:0007669"/>
    <property type="project" value="TreeGrafter"/>
</dbReference>
<dbReference type="PROSITE" id="PS51384">
    <property type="entry name" value="FAD_FR"/>
    <property type="match status" value="1"/>
</dbReference>
<dbReference type="Pfam" id="PF01794">
    <property type="entry name" value="Ferric_reduct"/>
    <property type="match status" value="1"/>
</dbReference>
<keyword evidence="8 15" id="KW-1133">Transmembrane helix</keyword>
<keyword evidence="18" id="KW-1185">Reference proteome</keyword>
<keyword evidence="4" id="KW-0813">Transport</keyword>
<dbReference type="OMA" id="FVWVIKS"/>
<dbReference type="GO" id="GO:0006826">
    <property type="term" value="P:iron ion transport"/>
    <property type="evidence" value="ECO:0007669"/>
    <property type="project" value="UniProtKB-ARBA"/>
</dbReference>
<feature type="transmembrane region" description="Helical" evidence="15">
    <location>
        <begin position="24"/>
        <end position="42"/>
    </location>
</feature>
<proteinExistence type="inferred from homology"/>
<dbReference type="EMBL" id="KZ107842">
    <property type="protein sequence ID" value="OSS50059.1"/>
    <property type="molecule type" value="Genomic_DNA"/>
</dbReference>
<evidence type="ECO:0000256" key="5">
    <source>
        <dbReference type="ARBA" id="ARBA00022475"/>
    </source>
</evidence>
<evidence type="ECO:0000256" key="6">
    <source>
        <dbReference type="ARBA" id="ARBA00022692"/>
    </source>
</evidence>
<evidence type="ECO:0000256" key="9">
    <source>
        <dbReference type="ARBA" id="ARBA00023002"/>
    </source>
</evidence>
<evidence type="ECO:0000256" key="10">
    <source>
        <dbReference type="ARBA" id="ARBA00023065"/>
    </source>
</evidence>
<accession>A0A1Y2M2J8</accession>
<dbReference type="EC" id="1.16.1.9" evidence="3"/>
<evidence type="ECO:0000259" key="16">
    <source>
        <dbReference type="PROSITE" id="PS51384"/>
    </source>
</evidence>
<dbReference type="GO" id="GO:0015677">
    <property type="term" value="P:copper ion import"/>
    <property type="evidence" value="ECO:0007669"/>
    <property type="project" value="TreeGrafter"/>
</dbReference>
<protein>
    <recommendedName>
        <fullName evidence="3">ferric-chelate reductase (NADPH)</fullName>
        <ecNumber evidence="3">1.16.1.9</ecNumber>
    </recommendedName>
</protein>
<evidence type="ECO:0000256" key="7">
    <source>
        <dbReference type="ARBA" id="ARBA00022982"/>
    </source>
</evidence>
<dbReference type="SFLD" id="SFLDS00052">
    <property type="entry name" value="Ferric_Reductase_Domain"/>
    <property type="match status" value="1"/>
</dbReference>
<dbReference type="Gene3D" id="3.40.50.80">
    <property type="entry name" value="Nucleotide-binding domain of ferredoxin-NADP reductase (FNR) module"/>
    <property type="match status" value="1"/>
</dbReference>
<dbReference type="InterPro" id="IPR017938">
    <property type="entry name" value="Riboflavin_synthase-like_b-brl"/>
</dbReference>
<feature type="compositionally biased region" description="Low complexity" evidence="14">
    <location>
        <begin position="611"/>
        <end position="620"/>
    </location>
</feature>
<evidence type="ECO:0000313" key="17">
    <source>
        <dbReference type="EMBL" id="OSS50059.1"/>
    </source>
</evidence>
<feature type="transmembrane region" description="Helical" evidence="15">
    <location>
        <begin position="104"/>
        <end position="122"/>
    </location>
</feature>
<dbReference type="FunCoup" id="A0A1Y2M2J8">
    <property type="interactions" value="21"/>
</dbReference>
<feature type="domain" description="FAD-binding FR-type" evidence="16">
    <location>
        <begin position="296"/>
        <end position="406"/>
    </location>
</feature>
<dbReference type="Pfam" id="PF08022">
    <property type="entry name" value="FAD_binding_8"/>
    <property type="match status" value="1"/>
</dbReference>
<evidence type="ECO:0000256" key="12">
    <source>
        <dbReference type="ARBA" id="ARBA00023180"/>
    </source>
</evidence>
<dbReference type="CDD" id="cd06186">
    <property type="entry name" value="NOX_Duox_like_FAD_NADP"/>
    <property type="match status" value="1"/>
</dbReference>
<evidence type="ECO:0000256" key="3">
    <source>
        <dbReference type="ARBA" id="ARBA00012668"/>
    </source>
</evidence>
<dbReference type="InterPro" id="IPR013121">
    <property type="entry name" value="Fe_red_NAD-bd_6"/>
</dbReference>
<dbReference type="AlphaFoldDB" id="A0A1Y2M2J8"/>
<feature type="transmembrane region" description="Helical" evidence="15">
    <location>
        <begin position="142"/>
        <end position="163"/>
    </location>
</feature>
<dbReference type="InterPro" id="IPR051410">
    <property type="entry name" value="Ferric/Cupric_Reductase"/>
</dbReference>
<dbReference type="GO" id="GO:0052851">
    <property type="term" value="F:ferric-chelate reductase (NADPH) activity"/>
    <property type="evidence" value="ECO:0007669"/>
    <property type="project" value="UniProtKB-EC"/>
</dbReference>
<name>A0A1Y2M2J8_EPING</name>
<evidence type="ECO:0000256" key="1">
    <source>
        <dbReference type="ARBA" id="ARBA00004651"/>
    </source>
</evidence>
<evidence type="ECO:0000256" key="4">
    <source>
        <dbReference type="ARBA" id="ARBA00022448"/>
    </source>
</evidence>
<sequence>MSHNHGGMSMGSMALPALPEFPKFYYAVVGSAVAVATLVNVYNNLLYRQRLSAARAGTISPAKPNAIFPLWNATLFALAREASNFSIRIPLKGRFIRLPTAGRTILVLTNVAVLLVLCFYGLNLTDQFSKESVGFRCGVVTIGQLPLIFLLSGKNNIIGFFTGVSYERINWLHRWTARCMLLTATIHMGYFLSVWAPYDYFGVQLKQNKLVWRGLAAWCVLIWINFSSSTPIRGWNYELFVVQHVVSFGLLIGFVYVHAPPELQGYVWAAVAFFFFDRVCRGLRFLYANIALFHPSQDRTGLLSCKAEFTPLAHDTTRITIRNPPISWSPGQHVFLSCQGISPLQNHPFTIASIREDGKMQFLVKAHSGGTRRFFKHAQKSQGLADTPAGLKTVTIEGPYGCHRPLRQFDNVVLLAGSTGATFTVPLLRDILQGWRENSSSSAITRSSIFSPPKGAVTRHVRFVWIVKSRGQLEMFSEELSSAYADFQALQEQMKNIKLHITVYVTCDESFTEEHKSLLSTITAPKNTTAQTKAIEHGTGELRNRSIAEKNKNSTFKDEVREITTTSSSGTDEPATACGPDNTCCCRAAVDESSTSEPTPCCCSTPANGARSSSRTSTSSVQLPQKQTLLVHPSIQVFSGRPQTKDIIRRSLSQALGESAVVVCGPAGLTGDVKQGVVELSDERAVHKGTGAQGVYLHTEGFGW</sequence>
<feature type="region of interest" description="Disordered" evidence="14">
    <location>
        <begin position="593"/>
        <end position="623"/>
    </location>
</feature>
<dbReference type="InterPro" id="IPR039261">
    <property type="entry name" value="FNR_nucleotide-bd"/>
</dbReference>
<evidence type="ECO:0000256" key="14">
    <source>
        <dbReference type="SAM" id="MobiDB-lite"/>
    </source>
</evidence>
<dbReference type="InterPro" id="IPR013130">
    <property type="entry name" value="Fe3_Rdtase_TM_dom"/>
</dbReference>
<feature type="transmembrane region" description="Helical" evidence="15">
    <location>
        <begin position="239"/>
        <end position="257"/>
    </location>
</feature>
<dbReference type="GO" id="GO:0005886">
    <property type="term" value="C:plasma membrane"/>
    <property type="evidence" value="ECO:0007669"/>
    <property type="project" value="UniProtKB-SubCell"/>
</dbReference>